<dbReference type="Gene3D" id="3.20.80.10">
    <property type="entry name" value="Regulatory factor, effector binding domain"/>
    <property type="match status" value="1"/>
</dbReference>
<dbReference type="InterPro" id="IPR050959">
    <property type="entry name" value="MarA-like"/>
</dbReference>
<accession>A0AAX3WNT8</accession>
<dbReference type="InterPro" id="IPR011256">
    <property type="entry name" value="Reg_factor_effector_dom_sf"/>
</dbReference>
<dbReference type="PROSITE" id="PS01124">
    <property type="entry name" value="HTH_ARAC_FAMILY_2"/>
    <property type="match status" value="1"/>
</dbReference>
<proteinExistence type="predicted"/>
<keyword evidence="1" id="KW-0805">Transcription regulation</keyword>
<dbReference type="Proteomes" id="UP001178322">
    <property type="component" value="Chromosome"/>
</dbReference>
<dbReference type="InterPro" id="IPR018060">
    <property type="entry name" value="HTH_AraC"/>
</dbReference>
<evidence type="ECO:0000256" key="1">
    <source>
        <dbReference type="ARBA" id="ARBA00023015"/>
    </source>
</evidence>
<dbReference type="Gene3D" id="1.10.10.60">
    <property type="entry name" value="Homeodomain-like"/>
    <property type="match status" value="2"/>
</dbReference>
<dbReference type="RefSeq" id="WP_283868242.1">
    <property type="nucleotide sequence ID" value="NZ_CP126101.1"/>
</dbReference>
<evidence type="ECO:0000256" key="3">
    <source>
        <dbReference type="ARBA" id="ARBA00023163"/>
    </source>
</evidence>
<dbReference type="SUPFAM" id="SSF46689">
    <property type="entry name" value="Homeodomain-like"/>
    <property type="match status" value="2"/>
</dbReference>
<evidence type="ECO:0000313" key="5">
    <source>
        <dbReference type="EMBL" id="WHY49505.1"/>
    </source>
</evidence>
<feature type="domain" description="HTH araC/xylS-type" evidence="4">
    <location>
        <begin position="8"/>
        <end position="106"/>
    </location>
</feature>
<dbReference type="SMART" id="SM00871">
    <property type="entry name" value="AraC_E_bind"/>
    <property type="match status" value="1"/>
</dbReference>
<dbReference type="EMBL" id="CP126101">
    <property type="protein sequence ID" value="WHY49505.1"/>
    <property type="molecule type" value="Genomic_DNA"/>
</dbReference>
<dbReference type="InterPro" id="IPR009057">
    <property type="entry name" value="Homeodomain-like_sf"/>
</dbReference>
<evidence type="ECO:0000313" key="6">
    <source>
        <dbReference type="Proteomes" id="UP001178322"/>
    </source>
</evidence>
<dbReference type="PROSITE" id="PS00041">
    <property type="entry name" value="HTH_ARAC_FAMILY_1"/>
    <property type="match status" value="1"/>
</dbReference>
<evidence type="ECO:0000259" key="4">
    <source>
        <dbReference type="PROSITE" id="PS01124"/>
    </source>
</evidence>
<dbReference type="GO" id="GO:0043565">
    <property type="term" value="F:sequence-specific DNA binding"/>
    <property type="evidence" value="ECO:0007669"/>
    <property type="project" value="InterPro"/>
</dbReference>
<name>A0AAX3WNT8_9BACI</name>
<gene>
    <name evidence="5" type="ORF">QNH24_14265</name>
</gene>
<dbReference type="PANTHER" id="PTHR47504">
    <property type="entry name" value="RIGHT ORIGIN-BINDING PROTEIN"/>
    <property type="match status" value="1"/>
</dbReference>
<reference evidence="5" key="1">
    <citation type="submission" date="2023-05" db="EMBL/GenBank/DDBJ databases">
        <title>Comparative genomics of Bacillaceae isolates and their secondary metabolite potential.</title>
        <authorList>
            <person name="Song L."/>
            <person name="Nielsen L.J."/>
            <person name="Mohite O."/>
            <person name="Xu X."/>
            <person name="Weber T."/>
            <person name="Kovacs A.T."/>
        </authorList>
    </citation>
    <scope>NUCLEOTIDE SEQUENCE</scope>
    <source>
        <strain evidence="5">LY1</strain>
    </source>
</reference>
<dbReference type="SUPFAM" id="SSF55136">
    <property type="entry name" value="Probable bacterial effector-binding domain"/>
    <property type="match status" value="1"/>
</dbReference>
<dbReference type="InterPro" id="IPR018062">
    <property type="entry name" value="HTH_AraC-typ_CS"/>
</dbReference>
<evidence type="ECO:0000256" key="2">
    <source>
        <dbReference type="ARBA" id="ARBA00023125"/>
    </source>
</evidence>
<keyword evidence="2" id="KW-0238">DNA-binding</keyword>
<dbReference type="AlphaFoldDB" id="A0AAX3WNT8"/>
<dbReference type="PANTHER" id="PTHR47504:SF5">
    <property type="entry name" value="RIGHT ORIGIN-BINDING PROTEIN"/>
    <property type="match status" value="1"/>
</dbReference>
<dbReference type="GO" id="GO:0003700">
    <property type="term" value="F:DNA-binding transcription factor activity"/>
    <property type="evidence" value="ECO:0007669"/>
    <property type="project" value="InterPro"/>
</dbReference>
<dbReference type="InterPro" id="IPR029441">
    <property type="entry name" value="Cass2"/>
</dbReference>
<organism evidence="5 6">
    <name type="scientific">Lysinibacillus pakistanensis</name>
    <dbReference type="NCBI Taxonomy" id="759811"/>
    <lineage>
        <taxon>Bacteria</taxon>
        <taxon>Bacillati</taxon>
        <taxon>Bacillota</taxon>
        <taxon>Bacilli</taxon>
        <taxon>Bacillales</taxon>
        <taxon>Bacillaceae</taxon>
        <taxon>Lysinibacillus</taxon>
    </lineage>
</organism>
<protein>
    <submittedName>
        <fullName evidence="5">Effector binding domain-containing protein</fullName>
    </submittedName>
</protein>
<keyword evidence="3" id="KW-0804">Transcription</keyword>
<dbReference type="Pfam" id="PF12833">
    <property type="entry name" value="HTH_18"/>
    <property type="match status" value="1"/>
</dbReference>
<dbReference type="InterPro" id="IPR010499">
    <property type="entry name" value="AraC_E-bd"/>
</dbReference>
<dbReference type="SMART" id="SM00342">
    <property type="entry name" value="HTH_ARAC"/>
    <property type="match status" value="1"/>
</dbReference>
<sequence>MDYFERIQNAIEYIEEHLQDELVITDISAKAYFSAFHFQRLFQAITGFSVQQYSRNRRLSEAAILLETTSNNILDIAIAFQYSSQEAFTRAFVNYIGMTPAKYRKEKNVVPLQSKLNFLDYKMKGDFIMNKPEMIYLQKKFIIGYEYQTTLLDEKYFIDIPKFYTDFGKNHYYERIPHKLTPNFAYGISTNFHDDGQFSFIIGEEVTGNTESVDNGLVKFEIPEGKYAVFSMKGTSEAIQNIRRYIYGVWLPNSNYERNEGPDFEITDVVNSAYPNDMKMEIYIPIKE</sequence>
<dbReference type="Pfam" id="PF14526">
    <property type="entry name" value="Cass2"/>
    <property type="match status" value="1"/>
</dbReference>